<evidence type="ECO:0000313" key="1">
    <source>
        <dbReference type="EMBL" id="BBE08495.1"/>
    </source>
</evidence>
<dbReference type="Proteomes" id="UP000282597">
    <property type="component" value="Chromosome"/>
</dbReference>
<protein>
    <submittedName>
        <fullName evidence="1">Di-and tricarboxylate transporters</fullName>
    </submittedName>
</protein>
<gene>
    <name evidence="1" type="ORF">MCB1EB_0334</name>
</gene>
<evidence type="ECO:0000313" key="2">
    <source>
        <dbReference type="Proteomes" id="UP000282597"/>
    </source>
</evidence>
<keyword evidence="2" id="KW-1185">Reference proteome</keyword>
<dbReference type="AlphaFoldDB" id="A0A2Z6ESV7"/>
<dbReference type="EMBL" id="AP018150">
    <property type="protein sequence ID" value="BBE08495.1"/>
    <property type="molecule type" value="Genomic_DNA"/>
</dbReference>
<proteinExistence type="predicted"/>
<name>A0A2Z6ESV7_9BURK</name>
<dbReference type="KEGG" id="mcys:MCB1EB_0334"/>
<organism evidence="1 2">
    <name type="scientific">Mycoavidus cysteinexigens</name>
    <dbReference type="NCBI Taxonomy" id="1553431"/>
    <lineage>
        <taxon>Bacteria</taxon>
        <taxon>Pseudomonadati</taxon>
        <taxon>Pseudomonadota</taxon>
        <taxon>Betaproteobacteria</taxon>
        <taxon>Burkholderiales</taxon>
        <taxon>Burkholderiaceae</taxon>
        <taxon>Mycoavidus</taxon>
    </lineage>
</organism>
<accession>A0A2Z6ESV7</accession>
<sequence>MRMQGGGFVNDAHRAPAGAVDNANRLPTASSFAHKLHRLLSNLQYFLFLKKTLIPPSFTQFRGEPPDPDGIYVPKWKSISTTVRQEVPK</sequence>
<reference evidence="1 2" key="1">
    <citation type="journal article" date="2018" name="Microbes Environ.">
        <title>Comparative Genomic Insights into Endofungal Lifestyles of Two Bacterial Endosymbionts, Mycoavidus cysteinexigens and Burkholderia rhizoxinica.</title>
        <authorList>
            <person name="Sharmin D."/>
            <person name="Guo Y."/>
            <person name="Nishizawa T."/>
            <person name="Ohshima S."/>
            <person name="Sato Y."/>
            <person name="Takashima Y."/>
            <person name="Narisawa K."/>
            <person name="Ohta H."/>
        </authorList>
    </citation>
    <scope>NUCLEOTIDE SEQUENCE [LARGE SCALE GENOMIC DNA]</scope>
    <source>
        <strain evidence="1 2">B1-EB</strain>
    </source>
</reference>